<evidence type="ECO:0000313" key="12">
    <source>
        <dbReference type="Proteomes" id="UP000551878"/>
    </source>
</evidence>
<evidence type="ECO:0000313" key="11">
    <source>
        <dbReference type="EMBL" id="MBB5173457.1"/>
    </source>
</evidence>
<dbReference type="GO" id="GO:0003677">
    <property type="term" value="F:DNA binding"/>
    <property type="evidence" value="ECO:0007669"/>
    <property type="project" value="UniProtKB-KW"/>
</dbReference>
<dbReference type="PANTHER" id="PTHR32248">
    <property type="entry name" value="RNA POLYMERASE SIGMA-54 FACTOR"/>
    <property type="match status" value="1"/>
</dbReference>
<dbReference type="InterPro" id="IPR000394">
    <property type="entry name" value="RNA_pol_sigma_54"/>
</dbReference>
<organism evidence="11 12">
    <name type="scientific">Texcoconibacillus texcoconensis</name>
    <dbReference type="NCBI Taxonomy" id="1095777"/>
    <lineage>
        <taxon>Bacteria</taxon>
        <taxon>Bacillati</taxon>
        <taxon>Bacillota</taxon>
        <taxon>Bacilli</taxon>
        <taxon>Bacillales</taxon>
        <taxon>Bacillaceae</taxon>
        <taxon>Texcoconibacillus</taxon>
    </lineage>
</organism>
<dbReference type="GO" id="GO:0001216">
    <property type="term" value="F:DNA-binding transcription activator activity"/>
    <property type="evidence" value="ECO:0007669"/>
    <property type="project" value="InterPro"/>
</dbReference>
<evidence type="ECO:0000256" key="5">
    <source>
        <dbReference type="ARBA" id="ARBA00023015"/>
    </source>
</evidence>
<evidence type="ECO:0000259" key="10">
    <source>
        <dbReference type="Pfam" id="PF04963"/>
    </source>
</evidence>
<dbReference type="InterPro" id="IPR007046">
    <property type="entry name" value="RNA_pol_sigma_54_core-bd"/>
</dbReference>
<keyword evidence="2" id="KW-0240">DNA-directed RNA polymerase</keyword>
<comment type="caution">
    <text evidence="11">The sequence shown here is derived from an EMBL/GenBank/DDBJ whole genome shotgun (WGS) entry which is preliminary data.</text>
</comment>
<dbReference type="GO" id="GO:0016987">
    <property type="term" value="F:sigma factor activity"/>
    <property type="evidence" value="ECO:0007669"/>
    <property type="project" value="UniProtKB-KW"/>
</dbReference>
<evidence type="ECO:0000256" key="4">
    <source>
        <dbReference type="ARBA" id="ARBA00022695"/>
    </source>
</evidence>
<feature type="domain" description="RNA polymerase sigma factor 54 DNA-binding" evidence="9">
    <location>
        <begin position="290"/>
        <end position="448"/>
    </location>
</feature>
<keyword evidence="8" id="KW-0804">Transcription</keyword>
<dbReference type="PROSITE" id="PS50044">
    <property type="entry name" value="SIGMA54_3"/>
    <property type="match status" value="1"/>
</dbReference>
<evidence type="ECO:0000259" key="9">
    <source>
        <dbReference type="Pfam" id="PF04552"/>
    </source>
</evidence>
<proteinExistence type="inferred from homology"/>
<evidence type="ECO:0000256" key="3">
    <source>
        <dbReference type="ARBA" id="ARBA00022679"/>
    </source>
</evidence>
<dbReference type="GO" id="GO:0000428">
    <property type="term" value="C:DNA-directed RNA polymerase complex"/>
    <property type="evidence" value="ECO:0007669"/>
    <property type="project" value="UniProtKB-KW"/>
</dbReference>
<dbReference type="NCBIfam" id="TIGR02395">
    <property type="entry name" value="rpoN_sigma"/>
    <property type="match status" value="1"/>
</dbReference>
<keyword evidence="7" id="KW-0238">DNA-binding</keyword>
<keyword evidence="6" id="KW-0731">Sigma factor</keyword>
<dbReference type="PANTHER" id="PTHR32248:SF4">
    <property type="entry name" value="RNA POLYMERASE SIGMA-54 FACTOR"/>
    <property type="match status" value="1"/>
</dbReference>
<dbReference type="Pfam" id="PF04552">
    <property type="entry name" value="Sigma54_DBD"/>
    <property type="match status" value="1"/>
</dbReference>
<feature type="domain" description="RNA polymerase sigma factor 54 core-binding" evidence="10">
    <location>
        <begin position="93"/>
        <end position="277"/>
    </location>
</feature>
<dbReference type="PROSITE" id="PS00717">
    <property type="entry name" value="SIGMA54_1"/>
    <property type="match status" value="1"/>
</dbReference>
<dbReference type="PRINTS" id="PR00045">
    <property type="entry name" value="SIGMA54FCT"/>
</dbReference>
<dbReference type="GO" id="GO:0016779">
    <property type="term" value="F:nucleotidyltransferase activity"/>
    <property type="evidence" value="ECO:0007669"/>
    <property type="project" value="UniProtKB-KW"/>
</dbReference>
<sequence length="450" mass="51603">MNMEFGLFQQQQMKLVMTKELRQAITILQYSVQDLREHLQEVQLENPLIDLVDERDEDPEAVARYEAEVATTREFTKSADDEQDEESSFIDRISGDKKDLQETLLNQIRFLSLSNRDREIVEYIALMIDENGYLTQSVEQLSKEMNEHNDKVHANLAIVKSLEPAGVGASSLSECLLLQLQRLETRDELAEMIVARHLEDLANKKYERIAKALSVRVIDIQTVADFLQTLNPRPGAMFDSELPTYIVPDVTVQKIGESYKVALNEQHVPKIQLNGNYEHLLKKESGDTAKYLNNRYEQYRWLLQSIQQRQQTLLAVSKAIVERQQSFFDEGADALKPMTLKDIADEVDVHESTVSRATTKKYMQTPLGLYELKYFFTSTVGKDSGNATSSEKVKASIKRLVDEEKKAKPLSDQKIADLLKEEGVYVSRRTVAKYREAMHIPSSSQRKRFS</sequence>
<dbReference type="PROSITE" id="PS00718">
    <property type="entry name" value="SIGMA54_2"/>
    <property type="match status" value="1"/>
</dbReference>
<reference evidence="11 12" key="1">
    <citation type="submission" date="2020-08" db="EMBL/GenBank/DDBJ databases">
        <title>Genomic Encyclopedia of Type Strains, Phase IV (KMG-IV): sequencing the most valuable type-strain genomes for metagenomic binning, comparative biology and taxonomic classification.</title>
        <authorList>
            <person name="Goeker M."/>
        </authorList>
    </citation>
    <scope>NUCLEOTIDE SEQUENCE [LARGE SCALE GENOMIC DNA]</scope>
    <source>
        <strain evidence="11 12">DSM 24696</strain>
    </source>
</reference>
<comment type="similarity">
    <text evidence="1">Belongs to the sigma-54 factor family.</text>
</comment>
<keyword evidence="3" id="KW-0808">Transferase</keyword>
<dbReference type="Proteomes" id="UP000551878">
    <property type="component" value="Unassembled WGS sequence"/>
</dbReference>
<gene>
    <name evidence="11" type="ORF">HNQ41_001644</name>
</gene>
<dbReference type="AlphaFoldDB" id="A0A840QQ67"/>
<dbReference type="Gene3D" id="1.10.10.60">
    <property type="entry name" value="Homeodomain-like"/>
    <property type="match status" value="1"/>
</dbReference>
<evidence type="ECO:0000256" key="6">
    <source>
        <dbReference type="ARBA" id="ARBA00023082"/>
    </source>
</evidence>
<protein>
    <submittedName>
        <fullName evidence="11">RNA polymerase sigma-54 factor</fullName>
    </submittedName>
</protein>
<dbReference type="GO" id="GO:0006352">
    <property type="term" value="P:DNA-templated transcription initiation"/>
    <property type="evidence" value="ECO:0007669"/>
    <property type="project" value="InterPro"/>
</dbReference>
<accession>A0A840QQ67</accession>
<dbReference type="RefSeq" id="WP_184663901.1">
    <property type="nucleotide sequence ID" value="NZ_JACHHB010000006.1"/>
</dbReference>
<keyword evidence="4" id="KW-0548">Nucleotidyltransferase</keyword>
<evidence type="ECO:0000256" key="1">
    <source>
        <dbReference type="ARBA" id="ARBA00008798"/>
    </source>
</evidence>
<evidence type="ECO:0000256" key="8">
    <source>
        <dbReference type="ARBA" id="ARBA00023163"/>
    </source>
</evidence>
<dbReference type="InterPro" id="IPR007634">
    <property type="entry name" value="RNA_pol_sigma_54_DNA-bd"/>
</dbReference>
<dbReference type="PIRSF" id="PIRSF000774">
    <property type="entry name" value="RpoN"/>
    <property type="match status" value="1"/>
</dbReference>
<dbReference type="EMBL" id="JACHHB010000006">
    <property type="protein sequence ID" value="MBB5173457.1"/>
    <property type="molecule type" value="Genomic_DNA"/>
</dbReference>
<keyword evidence="12" id="KW-1185">Reference proteome</keyword>
<keyword evidence="5" id="KW-0805">Transcription regulation</keyword>
<dbReference type="Pfam" id="PF00309">
    <property type="entry name" value="Sigma54_AID"/>
    <property type="match status" value="1"/>
</dbReference>
<dbReference type="InterPro" id="IPR038709">
    <property type="entry name" value="RpoN_core-bd_sf"/>
</dbReference>
<dbReference type="Gene3D" id="1.10.10.1330">
    <property type="entry name" value="RNA polymerase sigma-54 factor, core-binding domain"/>
    <property type="match status" value="1"/>
</dbReference>
<evidence type="ECO:0000256" key="2">
    <source>
        <dbReference type="ARBA" id="ARBA00022478"/>
    </source>
</evidence>
<name>A0A840QQ67_9BACI</name>
<dbReference type="Pfam" id="PF04963">
    <property type="entry name" value="Sigma54_CBD"/>
    <property type="match status" value="1"/>
</dbReference>
<evidence type="ECO:0000256" key="7">
    <source>
        <dbReference type="ARBA" id="ARBA00023125"/>
    </source>
</evidence>